<dbReference type="Gene3D" id="3.40.50.150">
    <property type="entry name" value="Vaccinia Virus protein VP39"/>
    <property type="match status" value="1"/>
</dbReference>
<dbReference type="Pfam" id="PF00271">
    <property type="entry name" value="Helicase_C"/>
    <property type="match status" value="1"/>
</dbReference>
<reference evidence="4" key="1">
    <citation type="submission" date="2023-01" db="EMBL/GenBank/DDBJ databases">
        <title>Human gut microbiome strain richness.</title>
        <authorList>
            <person name="Chen-Liaw A."/>
        </authorList>
    </citation>
    <scope>NUCLEOTIDE SEQUENCE</scope>
    <source>
        <strain evidence="4">D59st1_B8_D59t2_181005</strain>
    </source>
</reference>
<dbReference type="SUPFAM" id="SSF55271">
    <property type="entry name" value="DNA repair protein MutS, domain I"/>
    <property type="match status" value="1"/>
</dbReference>
<dbReference type="PROSITE" id="PS51194">
    <property type="entry name" value="HELICASE_CTER"/>
    <property type="match status" value="1"/>
</dbReference>
<dbReference type="GO" id="GO:0006260">
    <property type="term" value="P:DNA replication"/>
    <property type="evidence" value="ECO:0007669"/>
    <property type="project" value="InterPro"/>
</dbReference>
<dbReference type="GO" id="GO:0030983">
    <property type="term" value="F:mismatched DNA binding"/>
    <property type="evidence" value="ECO:0007669"/>
    <property type="project" value="InterPro"/>
</dbReference>
<sequence length="3854" mass="434583">MKITDEQKERAAFVNLPQFLMAHGFDLKKVGREYVWKDHDSLHIKDNGPGERGAWFRFSEDKGGDNIGFLREYMGMSFVDAVEALTGEHIDRTYTPSRTYEQKPKTVTARELSLAEADNARRVFAYLCKTRGLDYDTVSALVRNGSIAQQEKTGNVLFKYYDDQGKVIGAEKVGTSTDHKFKGIATGSAAGHGFEVVRGTGEKAFFFESAIDMLSYLQMHDKELTDCRLVSMMGVKPNIVLETMLRHNISPENVFLCSDNDTAGNEFAQRLQEQYPDMKRVITPDTYKDWNDMLRGIPKAAEHEIDKKEVQQTDMQRYGNEMWHKATDNRDKSLVTIQAADFARLQEQLDRSGINYYAYARDNSVIMAINDKDIEWFKRIAGTPDLVPTKSNRPYSPPEKNIFGSAEYRYIPNKEYLSADRDLVLKMAEIMKARGMQFSGRVYPSGKGTLTISHADLFAVRNIRDEVVNMRRQFASPDKAQEVGNRDYRANRDTHYYMSKLTPEQFREVKPFLETSVSYHAVVRDGKVAFAVDKENAPAFHRALENAVRETNMLRKMADLGLPMEQNIALSPVVHRLAVEDMQLDLADFFDSRYDEAQFGEMLSLVNAYIAQAPAERYGENSKLTDMLEAKSSFDRSIELSDFFSQHDFSDEQRTAITAMFVGDVTRGQIDSIDETFTAEDIQAYDEILHNALQESDVADFLTAHKQAVIDRENANRVPTEEEVLFPKADLARFLAEHTLSSDEWEDMASPLFERGYLEKHQPSDKASFGYHLPEKELYALAERYHHGDDIRRELALGLMIHASDNIADKDKVEFVFEDGKISDRTFYYGENLRHTMDLSYGDDGITCSFSGMERFVSFEEIGQAFIDRIHEEYEDLAYWAVLDFIRDDIPDISDDTVKELITAFDGAALHGWENGDNIPKLNRIKKALFDVLGDEEQTEKAFACIAKHKYIVTFEAEKPEKQPDSLTFHFGKDKGDEWVSESDIVHDFALAHPDCSFALANAVMEYLDEKQHSERNIPELKAGWYKKTDFSITAVIGGEAFNYDGRFDIGDGKGTGGGSLIDHIRTYNEGILGYTQHPFNQPEYKERAQRMLDIFVPFLEAYSELTAEEQRIFDDFKAQYPILTYDDVEKEQGKFQIYQLPGGEKYHGVRFEGLDRLKAEGVQLNRDDYELVYEGLVGEFRGNATLEGIFTQFNTNQPADFSGHSLSVSDVIVISMDDKDTAYYCDSFGFTEMPEFFLEKERTQEKSVPSVADLAVGDIIMYDGARREIEEISPDRIKMKDLDAPDYGGILLGTSDVLAYDGWQQDMEEKGFEILSKAEKPAPVVDTPEQVEPEDKGPVSLRKVGDFYEMYGKNAEIGAEVLGLRMFSKNGQLMVGFPDHVKDEYSAKLREAGYTVLIEQAFELNPPKREAEKLQTLQQVVDKFFGTDCESAETEGGTWKLAITDGEKVGELFYDGDPVCGIYNRGDKMEIEPYRELTTFPALLRIAMLEHNPDKPVEIMDFQRTFETPLDKAKWLINDFCETEYREGADFSDLHNVGLAFTTLTDDELPIQVTADLIDFKITYEFDGEVYNTDQYDSIEDMIENGLTDLDFSDLVSVPDEVIERHTGKDEQTVDLMSDAADVADISSSAEDVPSVTLKYKGDAESLDEIKDKALSLGATVIVDNAEGIISIDTYADHKAELDGLAYELGVMAADDAPAVETPAQETADIDKPLFTDAAVIDEIQRNENADVPFWEMPEAQGEQLSLFGDPEPLTTSKPAPQKPKSEFAKGPVVDGVQVYEALAAEIDRGTGFVHGKLRVQDFYEEQHPTIQQLADFLKKEYGTGGHSGEGKISLVDYNSQGITFSFENGEKFRHSWYNVAVMTESRLRDDTYLSAEQKAERVALKAEQSAEHTAPDTVEVGDRFRHKITGEVSEVVSLTGALPFYTDECTITTDKGSYATTENISYDKLLNSGLYEYIGNAEPEKEKSEPVKPEPIAEVTPEKSVVIPEAEKPDIPTIKNLSQLKKAIKPGMMFEISDHLRSECVGERRIVTSVSTVDFTSRKLDENGEPTGKDLHMEFDRAKNWTFDGGELTSRLDNGDMLMSFHFIDSLEREQTVQAEKEPELAPETTAPELSVGDLLEYKGKEYKVESIDMDSFITLADTAFEDAPRISSRVTFLADEFIRSGEYKIITPAVDDPAPEVTAPDKGENFTITDDNLGDGGAKTKFRANVEAIKTLKTLEREKRPATAEEKETLSKYVGWGAISQAFDPNNNKWAAEYAELKNLLTPQEYAQARSTVNDAFYTSPTVIDGIYEALGNFGFDGGNVLEPAMGIGNFFGRMPEDMQAHSQLYGVEIDSLSGRIAQALYPDADIAIQGFEQNRFQNGCFDVAVGNVPFGELGFRDTVHDTTKLHDFFFAEALDKLKDGGIMAFVTSAGTLDKRDENVRQMLADKADFIGAIRLPGGKNGAFKDNAGTEVTTDIIFLQKREGKSVAEMSDIPDWVHIGQTEDGLSINKYFEQHPDMVLGTVVEGNKLYGSGTMVVAEDGFDLKSALHEAVGKLSAEISHERGRDVYAKTADGVQVQIPSNLRNYSFFLSDDQVFFKKNNAACEFRFDKGTAQHKRFTAFIELRDLTRELIEAMELDKPDSVIKDLQAKLNVAYDDFYKKFGLIHSQTNKRYFAEDVSYNLVAGLEKSYDKTKLLEKSDIFTKRTIVPPKAVEHVDTALESLTLSIAEKARVDFEYMSGLTGMTEDELKHDLTGEIFKIPHTENEYQTASEYLSGDIRKKLREAEEIAEYDPDFNINVSALKQAMPEPLKAGDIDIKLGAAWLDPKYYEQFMYELLQTPAYQRSDSPSARWNKSAIVGVEYSVHANSFHVSNKSSDRSVLATQKYGTHKMNAYDIFEHLLNLQEPKVYKTIEVPDGLGDTKEKRVVDIDATRVVQRKADDIRKAFKAWIFKDPVRREAIVERYNELFNSIRPREFDGSALSFPMMTADIHLHDHQKNAIAHAMFGGNTLFAHCVGAGKTFEMIATAMESKRLGLCTKSLFAVPNHLTEQIGDDFQKLYPGANILVATKKDFKKENRQQLFAKIATGNYDAVIIGHSQLGKIPVSKERQVMTIQSQIDDILRGIEELKKSEGSKFQIKAMERTRKSLQKQLDRLEKANQDDTLTFEQLGIDRLFVDEAHEFKNLFVATKLQNVAGISNSASQKALDLFLKCRYLDEKTGGKGVIFATGTPLSNSITELHTMMRYLEYDFLKDHGLQHFDNWVAVFGEQKTDYELKPAGNGFKERTRIANYTGLPELMSMFKQVADIRTADTLKLDVPDCDYQVVQVEATPFQRELVQELADRADAINAGNVDPTIDNMLKITSDGRKLGLDPRLIDPSFEDNPDTKLNRCVENVARIHAETAEDRLTQIIFCDLGVPHKAAEAAVEGEDADDAKDKKSIAEVESLEEECDFCVYDDIRDKLIARGIPAEEIAYIHDAKTEQQKADLFDKVRSGEIRVLLGSTAKMGTGTNVQKRLIAVHDLDIPWRPADLEQRAGRIIRQGNENKNVQIFRYVTKGTFDAYSYQTLENKQRFISQIMTSKTPARKCEDVDQQALTYSEIKALCTGDDRIKEKLMLENEVKELRILAAEHRNTVFEMEDKIARFPEQEQKLTAILADLHTDREALRKLPIDPERKLPVFKITIGETEYTDRKEAAKALEDAVFAIKYADTPVKVGSFQGFDLSVTVNSNMMGGGMSACLQGATSHTTKLIESFAHNLNRLEAALYNIDGRIERTQDNLAKLRLDHAEAQKIVAEPFPQQEELDTKEQRLKVVTDELNQAAIEAKKNAPKREKTCYFERAKMKRDAARLAKKPKTPKDKAKSRSKQGIE</sequence>
<dbReference type="InterPro" id="IPR027417">
    <property type="entry name" value="P-loop_NTPase"/>
</dbReference>
<dbReference type="InterPro" id="IPR014001">
    <property type="entry name" value="Helicase_ATP-bd"/>
</dbReference>
<dbReference type="GO" id="GO:0006298">
    <property type="term" value="P:mismatch repair"/>
    <property type="evidence" value="ECO:0007669"/>
    <property type="project" value="InterPro"/>
</dbReference>
<evidence type="ECO:0000259" key="3">
    <source>
        <dbReference type="PROSITE" id="PS51194"/>
    </source>
</evidence>
<dbReference type="Gene3D" id="3.40.1360.10">
    <property type="match status" value="1"/>
</dbReference>
<evidence type="ECO:0000256" key="1">
    <source>
        <dbReference type="SAM" id="Coils"/>
    </source>
</evidence>
<dbReference type="InterPro" id="IPR001650">
    <property type="entry name" value="Helicase_C-like"/>
</dbReference>
<dbReference type="SMART" id="SM00490">
    <property type="entry name" value="HELICc"/>
    <property type="match status" value="1"/>
</dbReference>
<dbReference type="Gene3D" id="3.40.1170.10">
    <property type="entry name" value="DNA repair protein MutS, domain I"/>
    <property type="match status" value="1"/>
</dbReference>
<gene>
    <name evidence="4" type="ORF">PNV70_03565</name>
</gene>
<feature type="domain" description="Helicase C-terminal" evidence="3">
    <location>
        <begin position="3404"/>
        <end position="3584"/>
    </location>
</feature>
<evidence type="ECO:0000313" key="5">
    <source>
        <dbReference type="Proteomes" id="UP001211421"/>
    </source>
</evidence>
<dbReference type="InterPro" id="IPR016151">
    <property type="entry name" value="DNA_mismatch_repair_MutS_N"/>
</dbReference>
<dbReference type="RefSeq" id="WP_195551141.1">
    <property type="nucleotide sequence ID" value="NZ_JADMNX010000002.1"/>
</dbReference>
<dbReference type="PRINTS" id="PR00507">
    <property type="entry name" value="N12N6MTFRASE"/>
</dbReference>
<comment type="caution">
    <text evidence="4">The sequence shown here is derived from an EMBL/GenBank/DDBJ whole genome shotgun (WGS) entry which is preliminary data.</text>
</comment>
<dbReference type="InterPro" id="IPR036977">
    <property type="entry name" value="DNA_primase_Znf_CHC2"/>
</dbReference>
<dbReference type="Pfam" id="PF13154">
    <property type="entry name" value="DUF3991"/>
    <property type="match status" value="1"/>
</dbReference>
<dbReference type="SUPFAM" id="SSF53335">
    <property type="entry name" value="S-adenosyl-L-methionine-dependent methyltransferases"/>
    <property type="match status" value="1"/>
</dbReference>
<organism evidence="4 5">
    <name type="scientific">Ruminococcus bicirculans</name>
    <name type="common">ex Wegman et al. 2014</name>
    <dbReference type="NCBI Taxonomy" id="1160721"/>
    <lineage>
        <taxon>Bacteria</taxon>
        <taxon>Bacillati</taxon>
        <taxon>Bacillota</taxon>
        <taxon>Clostridia</taxon>
        <taxon>Eubacteriales</taxon>
        <taxon>Oscillospiraceae</taxon>
        <taxon>Ruminococcus</taxon>
    </lineage>
</organism>
<feature type="coiled-coil region" evidence="1">
    <location>
        <begin position="3757"/>
        <end position="3808"/>
    </location>
</feature>
<dbReference type="Gene3D" id="3.90.580.10">
    <property type="entry name" value="Zinc finger, CHC2-type domain"/>
    <property type="match status" value="1"/>
</dbReference>
<dbReference type="Pfam" id="PF14191">
    <property type="entry name" value="YodL"/>
    <property type="match status" value="1"/>
</dbReference>
<accession>A0AAW6DTM1</accession>
<dbReference type="InterPro" id="IPR007695">
    <property type="entry name" value="DNA_mismatch_repair_MutS-lik_N"/>
</dbReference>
<proteinExistence type="predicted"/>
<dbReference type="Proteomes" id="UP001211421">
    <property type="component" value="Unassembled WGS sequence"/>
</dbReference>
<dbReference type="SUPFAM" id="SSF56731">
    <property type="entry name" value="DNA primase core"/>
    <property type="match status" value="1"/>
</dbReference>
<protein>
    <submittedName>
        <fullName evidence="4">YodL domain-containing protein</fullName>
    </submittedName>
</protein>
<dbReference type="PANTHER" id="PTHR41313">
    <property type="entry name" value="ADENINE-SPECIFIC METHYLTRANSFERASE"/>
    <property type="match status" value="1"/>
</dbReference>
<dbReference type="InterPro" id="IPR052933">
    <property type="entry name" value="DNA_Protect_Modify"/>
</dbReference>
<dbReference type="Gene3D" id="3.40.50.300">
    <property type="entry name" value="P-loop containing nucleotide triphosphate hydrolases"/>
    <property type="match status" value="2"/>
</dbReference>
<dbReference type="InterPro" id="IPR025054">
    <property type="entry name" value="DUF3991"/>
</dbReference>
<keyword evidence="1" id="KW-0175">Coiled coil</keyword>
<dbReference type="GO" id="GO:0008270">
    <property type="term" value="F:zinc ion binding"/>
    <property type="evidence" value="ECO:0007669"/>
    <property type="project" value="InterPro"/>
</dbReference>
<dbReference type="SMART" id="SM00487">
    <property type="entry name" value="DEXDc"/>
    <property type="match status" value="1"/>
</dbReference>
<dbReference type="Pfam" id="PF13155">
    <property type="entry name" value="Toprim_2"/>
    <property type="match status" value="1"/>
</dbReference>
<evidence type="ECO:0000313" key="4">
    <source>
        <dbReference type="EMBL" id="MDB8741144.1"/>
    </source>
</evidence>
<dbReference type="SUPFAM" id="SSF57783">
    <property type="entry name" value="Zinc beta-ribbon"/>
    <property type="match status" value="1"/>
</dbReference>
<dbReference type="Pfam" id="PF01624">
    <property type="entry name" value="MutS_I"/>
    <property type="match status" value="1"/>
</dbReference>
<dbReference type="SUPFAM" id="SSF52540">
    <property type="entry name" value="P-loop containing nucleoside triphosphate hydrolases"/>
    <property type="match status" value="2"/>
</dbReference>
<feature type="compositionally biased region" description="Basic and acidic residues" evidence="2">
    <location>
        <begin position="3840"/>
        <end position="3854"/>
    </location>
</feature>
<dbReference type="Pfam" id="PF18840">
    <property type="entry name" value="LPD25"/>
    <property type="match status" value="1"/>
</dbReference>
<name>A0AAW6DTM1_9FIRM</name>
<feature type="region of interest" description="Disordered" evidence="2">
    <location>
        <begin position="1747"/>
        <end position="1770"/>
    </location>
</feature>
<dbReference type="InterPro" id="IPR041045">
    <property type="entry name" value="LPD25"/>
</dbReference>
<feature type="coiled-coil region" evidence="1">
    <location>
        <begin position="3124"/>
        <end position="3151"/>
    </location>
</feature>
<dbReference type="InterPro" id="IPR029063">
    <property type="entry name" value="SAM-dependent_MTases_sf"/>
</dbReference>
<evidence type="ECO:0000256" key="2">
    <source>
        <dbReference type="SAM" id="MobiDB-lite"/>
    </source>
</evidence>
<dbReference type="InterPro" id="IPR025923">
    <property type="entry name" value="YodL-like_dom"/>
</dbReference>
<dbReference type="PANTHER" id="PTHR41313:SF1">
    <property type="entry name" value="DNA METHYLASE ADENINE-SPECIFIC DOMAIN-CONTAINING PROTEIN"/>
    <property type="match status" value="1"/>
</dbReference>
<feature type="region of interest" description="Disordered" evidence="2">
    <location>
        <begin position="3827"/>
        <end position="3854"/>
    </location>
</feature>
<dbReference type="GO" id="GO:0005524">
    <property type="term" value="F:ATP binding"/>
    <property type="evidence" value="ECO:0007669"/>
    <property type="project" value="InterPro"/>
</dbReference>
<dbReference type="EMBL" id="JAQMLS010000002">
    <property type="protein sequence ID" value="MDB8741144.1"/>
    <property type="molecule type" value="Genomic_DNA"/>
</dbReference>